<proteinExistence type="predicted"/>
<dbReference type="AlphaFoldDB" id="A0A4P9YHY5"/>
<dbReference type="Pfam" id="PF00270">
    <property type="entry name" value="DEAD"/>
    <property type="match status" value="1"/>
</dbReference>
<dbReference type="GO" id="GO:0003724">
    <property type="term" value="F:RNA helicase activity"/>
    <property type="evidence" value="ECO:0007669"/>
    <property type="project" value="InterPro"/>
</dbReference>
<organism evidence="9 10">
    <name type="scientific">Rozella allomycis (strain CSF55)</name>
    <dbReference type="NCBI Taxonomy" id="988480"/>
    <lineage>
        <taxon>Eukaryota</taxon>
        <taxon>Fungi</taxon>
        <taxon>Fungi incertae sedis</taxon>
        <taxon>Cryptomycota</taxon>
        <taxon>Cryptomycota incertae sedis</taxon>
        <taxon>Rozella</taxon>
    </lineage>
</organism>
<evidence type="ECO:0000256" key="2">
    <source>
        <dbReference type="ARBA" id="ARBA00022801"/>
    </source>
</evidence>
<dbReference type="PANTHER" id="PTHR47960">
    <property type="entry name" value="DEAD-BOX ATP-DEPENDENT RNA HELICASE 50"/>
    <property type="match status" value="1"/>
</dbReference>
<accession>A0A4P9YHY5</accession>
<sequence>MQFVKKKTKILAHRTIIRETIERVPFRFQLASPRDIVDGRKNIHEPLAESFEEMDLNPKIKEVLAESGFRRPTEIQAMAIPKLMQRKSAVIAAETGSGKSLAYTLPLVHNMFHDKFTMRSITRQKNPRAVILVPTRELALQVLSVLSSFLLNGRMRAIASLEQFGSRKKMEDPFDVLVTSPTRLLQLIEHNEILTSELKYMVIDEADSLFDSEFARDTLNLIQILTDEKRPIPLEYINIVSATITRSTFERIVTKNIHVLLNELKQRFILIRNPGNAKLEISLQILDKYHDDYFMVFCNDKVQCNKIFDYYYRHNLKQCGIIHGGVSFEDIRILICTDIAARGIDYPHCDHVLMFDFPRSPVDYLHRAGRTARVTKQGRKPGRVTSLVTRKDKVIARFIQLAIQRKVPVTDLTEDSENVAKAKIKINTRIKSFKEAKKLIKARSRGLIE</sequence>
<dbReference type="GO" id="GO:0016787">
    <property type="term" value="F:hydrolase activity"/>
    <property type="evidence" value="ECO:0007669"/>
    <property type="project" value="UniProtKB-KW"/>
</dbReference>
<dbReference type="PROSITE" id="PS51192">
    <property type="entry name" value="HELICASE_ATP_BIND_1"/>
    <property type="match status" value="1"/>
</dbReference>
<evidence type="ECO:0000313" key="9">
    <source>
        <dbReference type="EMBL" id="RKP18331.1"/>
    </source>
</evidence>
<evidence type="ECO:0000256" key="3">
    <source>
        <dbReference type="ARBA" id="ARBA00022806"/>
    </source>
</evidence>
<dbReference type="InterPro" id="IPR011545">
    <property type="entry name" value="DEAD/DEAH_box_helicase_dom"/>
</dbReference>
<reference evidence="10" key="1">
    <citation type="journal article" date="2018" name="Nat. Microbiol.">
        <title>Leveraging single-cell genomics to expand the fungal tree of life.</title>
        <authorList>
            <person name="Ahrendt S.R."/>
            <person name="Quandt C.A."/>
            <person name="Ciobanu D."/>
            <person name="Clum A."/>
            <person name="Salamov A."/>
            <person name="Andreopoulos B."/>
            <person name="Cheng J.F."/>
            <person name="Woyke T."/>
            <person name="Pelin A."/>
            <person name="Henrissat B."/>
            <person name="Reynolds N.K."/>
            <person name="Benny G.L."/>
            <person name="Smith M.E."/>
            <person name="James T.Y."/>
            <person name="Grigoriev I.V."/>
        </authorList>
    </citation>
    <scope>NUCLEOTIDE SEQUENCE [LARGE SCALE GENOMIC DNA]</scope>
    <source>
        <strain evidence="10">CSF55</strain>
    </source>
</reference>
<dbReference type="SUPFAM" id="SSF52540">
    <property type="entry name" value="P-loop containing nucleoside triphosphate hydrolases"/>
    <property type="match status" value="1"/>
</dbReference>
<dbReference type="PROSITE" id="PS51194">
    <property type="entry name" value="HELICASE_CTER"/>
    <property type="match status" value="1"/>
</dbReference>
<dbReference type="CDD" id="cd00268">
    <property type="entry name" value="DEADc"/>
    <property type="match status" value="1"/>
</dbReference>
<dbReference type="InterPro" id="IPR044742">
    <property type="entry name" value="DEAD/DEAH_RhlB"/>
</dbReference>
<gene>
    <name evidence="9" type="ORF">ROZALSC1DRAFT_29967</name>
</gene>
<feature type="short sequence motif" description="Q motif" evidence="5">
    <location>
        <begin position="49"/>
        <end position="77"/>
    </location>
</feature>
<dbReference type="InterPro" id="IPR001650">
    <property type="entry name" value="Helicase_C-like"/>
</dbReference>
<keyword evidence="4" id="KW-0067">ATP-binding</keyword>
<evidence type="ECO:0000256" key="5">
    <source>
        <dbReference type="PROSITE-ProRule" id="PRU00552"/>
    </source>
</evidence>
<dbReference type="SMART" id="SM00490">
    <property type="entry name" value="HELICc"/>
    <property type="match status" value="1"/>
</dbReference>
<dbReference type="PROSITE" id="PS51195">
    <property type="entry name" value="Q_MOTIF"/>
    <property type="match status" value="1"/>
</dbReference>
<evidence type="ECO:0000259" key="7">
    <source>
        <dbReference type="PROSITE" id="PS51194"/>
    </source>
</evidence>
<dbReference type="EMBL" id="ML005492">
    <property type="protein sequence ID" value="RKP18331.1"/>
    <property type="molecule type" value="Genomic_DNA"/>
</dbReference>
<dbReference type="Proteomes" id="UP000281549">
    <property type="component" value="Unassembled WGS sequence"/>
</dbReference>
<protein>
    <submittedName>
        <fullName evidence="9">P-loop containing nucleoside triphosphate hydrolase protein</fullName>
    </submittedName>
</protein>
<feature type="domain" description="Helicase ATP-binding" evidence="6">
    <location>
        <begin position="80"/>
        <end position="262"/>
    </location>
</feature>
<dbReference type="Pfam" id="PF00271">
    <property type="entry name" value="Helicase_C"/>
    <property type="match status" value="1"/>
</dbReference>
<dbReference type="InterPro" id="IPR014014">
    <property type="entry name" value="RNA_helicase_DEAD_Q_motif"/>
</dbReference>
<keyword evidence="3" id="KW-0347">Helicase</keyword>
<keyword evidence="1" id="KW-0547">Nucleotide-binding</keyword>
<evidence type="ECO:0000259" key="8">
    <source>
        <dbReference type="PROSITE" id="PS51195"/>
    </source>
</evidence>
<evidence type="ECO:0000256" key="4">
    <source>
        <dbReference type="ARBA" id="ARBA00022840"/>
    </source>
</evidence>
<dbReference type="CDD" id="cd18787">
    <property type="entry name" value="SF2_C_DEAD"/>
    <property type="match status" value="1"/>
</dbReference>
<evidence type="ECO:0000256" key="1">
    <source>
        <dbReference type="ARBA" id="ARBA00022741"/>
    </source>
</evidence>
<dbReference type="SMART" id="SM00487">
    <property type="entry name" value="DEXDc"/>
    <property type="match status" value="1"/>
</dbReference>
<dbReference type="InterPro" id="IPR027417">
    <property type="entry name" value="P-loop_NTPase"/>
</dbReference>
<name>A0A4P9YHY5_ROZAC</name>
<dbReference type="GO" id="GO:0005524">
    <property type="term" value="F:ATP binding"/>
    <property type="evidence" value="ECO:0007669"/>
    <property type="project" value="UniProtKB-KW"/>
</dbReference>
<evidence type="ECO:0000313" key="10">
    <source>
        <dbReference type="Proteomes" id="UP000281549"/>
    </source>
</evidence>
<dbReference type="Gene3D" id="3.40.50.300">
    <property type="entry name" value="P-loop containing nucleotide triphosphate hydrolases"/>
    <property type="match status" value="2"/>
</dbReference>
<feature type="domain" description="Helicase C-terminal" evidence="7">
    <location>
        <begin position="256"/>
        <end position="418"/>
    </location>
</feature>
<evidence type="ECO:0000259" key="6">
    <source>
        <dbReference type="PROSITE" id="PS51192"/>
    </source>
</evidence>
<dbReference type="InterPro" id="IPR014001">
    <property type="entry name" value="Helicase_ATP-bd"/>
</dbReference>
<dbReference type="GO" id="GO:0003676">
    <property type="term" value="F:nucleic acid binding"/>
    <property type="evidence" value="ECO:0007669"/>
    <property type="project" value="InterPro"/>
</dbReference>
<keyword evidence="2 9" id="KW-0378">Hydrolase</keyword>
<feature type="domain" description="DEAD-box RNA helicase Q" evidence="8">
    <location>
        <begin position="49"/>
        <end position="77"/>
    </location>
</feature>